<comment type="caution">
    <text evidence="2">The sequence shown here is derived from an EMBL/GenBank/DDBJ whole genome shotgun (WGS) entry which is preliminary data.</text>
</comment>
<feature type="region of interest" description="Disordered" evidence="1">
    <location>
        <begin position="105"/>
        <end position="167"/>
    </location>
</feature>
<evidence type="ECO:0000256" key="1">
    <source>
        <dbReference type="SAM" id="MobiDB-lite"/>
    </source>
</evidence>
<feature type="compositionally biased region" description="Basic and acidic residues" evidence="1">
    <location>
        <begin position="135"/>
        <end position="146"/>
    </location>
</feature>
<feature type="region of interest" description="Disordered" evidence="1">
    <location>
        <begin position="35"/>
        <end position="92"/>
    </location>
</feature>
<organism evidence="2 3">
    <name type="scientific">Daldinia eschscholtzii</name>
    <dbReference type="NCBI Taxonomy" id="292717"/>
    <lineage>
        <taxon>Eukaryota</taxon>
        <taxon>Fungi</taxon>
        <taxon>Dikarya</taxon>
        <taxon>Ascomycota</taxon>
        <taxon>Pezizomycotina</taxon>
        <taxon>Sordariomycetes</taxon>
        <taxon>Xylariomycetidae</taxon>
        <taxon>Xylariales</taxon>
        <taxon>Hypoxylaceae</taxon>
        <taxon>Daldinia</taxon>
    </lineage>
</organism>
<keyword evidence="3" id="KW-1185">Reference proteome</keyword>
<name>A0AAX6N0G6_9PEZI</name>
<feature type="compositionally biased region" description="Low complexity" evidence="1">
    <location>
        <begin position="682"/>
        <end position="694"/>
    </location>
</feature>
<dbReference type="Gene3D" id="3.80.10.10">
    <property type="entry name" value="Ribonuclease Inhibitor"/>
    <property type="match status" value="1"/>
</dbReference>
<evidence type="ECO:0008006" key="4">
    <source>
        <dbReference type="Google" id="ProtNLM"/>
    </source>
</evidence>
<gene>
    <name evidence="2" type="ORF">Daesc_001158</name>
</gene>
<proteinExistence type="predicted"/>
<feature type="compositionally biased region" description="Polar residues" evidence="1">
    <location>
        <begin position="105"/>
        <end position="115"/>
    </location>
</feature>
<dbReference type="InterPro" id="IPR032675">
    <property type="entry name" value="LRR_dom_sf"/>
</dbReference>
<reference evidence="2 3" key="1">
    <citation type="journal article" date="2024" name="Front Chem Biol">
        <title>Unveiling the potential of Daldinia eschscholtzii MFLUCC 19-0629 through bioactivity and bioinformatics studies for enhanced sustainable agriculture production.</title>
        <authorList>
            <person name="Brooks S."/>
            <person name="Weaver J.A."/>
            <person name="Klomchit A."/>
            <person name="Alharthi S.A."/>
            <person name="Onlamun T."/>
            <person name="Nurani R."/>
            <person name="Vong T.K."/>
            <person name="Alberti F."/>
            <person name="Greco C."/>
        </authorList>
    </citation>
    <scope>NUCLEOTIDE SEQUENCE [LARGE SCALE GENOMIC DNA]</scope>
    <source>
        <strain evidence="2">MFLUCC 19-0629</strain>
    </source>
</reference>
<sequence length="835" mass="93092">MDTTTSSNSGRSWYAAFARAYFFKPRSLVRKLQKRNSLPVETSDRRPFSSPTIRLVDTDDDRQSSERRAEATVSNYSTLTTRHRRSQTESAVVFRSRSDDIVSESVQSLDGSTMGPSYASRDPGSTPNSFTIRDPSAKESTMKADRSNFNPIGPTYAPQTQQPTRLPPAMMSNYAQIDMRPIPNRSRRTSSSGSSIASSVRTNDTFDAILASPASSRTSLESWNSTPRRIEYGFQRPAPIKQYRRRRETGELLAALPEEVLGLILDELKKLHLKPGSTSCATCMMRDLCSVAMAGRGLLRVAQVALYEDIQLVGADSQMQRKRYKLNFGSRLVLLRRTLRSNPKLAAMVRSLKAPAITQGVPLDLYQNLVASVIMACPNFERLVGFHQNHDYSFNRLFHALSTRRNLKEMHWTIEPSQFQRKRRLSNAAALLNSENPNYQEAPGDLPHQLSEDFLELHADWEHLKTLSIHCLPGATLTPVSLIPDILSRLPALENLHLSHLPFTAFNDANLLSLPPLKTLTLSHLPGVSSEGLSSFVRRPSSRSLKKLTLQHMDVDSLPTLSQILSNLTVLETLSLVQSSPPIMPPNEMIWLFPYLASPSLRKLHWDITSNQTSASRADSILARSIEANGFPSLRILRTPNDPEGIFQSLCKPMEKIETSSDKFRGLISKCTTRPSPPATPTTPNTPKTPSKSPLGLSFPMEDQLFPSKMSSNLSQARTAAQSRLEAAWQTPRFFVNVINEDGSIAEDYGIAGFIGQVGSKIQYCVMPDEGATDENGGLVDISDVLGDQGENLKVEGREGCNGRWNSYNGAIADKKERERWFHTERGRWRLVTLS</sequence>
<protein>
    <recommendedName>
        <fullName evidence="4">F-box domain-containing protein</fullName>
    </recommendedName>
</protein>
<dbReference type="Proteomes" id="UP001369815">
    <property type="component" value="Unassembled WGS sequence"/>
</dbReference>
<evidence type="ECO:0000313" key="3">
    <source>
        <dbReference type="Proteomes" id="UP001369815"/>
    </source>
</evidence>
<feature type="compositionally biased region" description="Basic and acidic residues" evidence="1">
    <location>
        <begin position="61"/>
        <end position="70"/>
    </location>
</feature>
<evidence type="ECO:0000313" key="2">
    <source>
        <dbReference type="EMBL" id="KAK6958359.1"/>
    </source>
</evidence>
<dbReference type="EMBL" id="JBANMG010000001">
    <property type="protein sequence ID" value="KAK6958359.1"/>
    <property type="molecule type" value="Genomic_DNA"/>
</dbReference>
<feature type="region of interest" description="Disordered" evidence="1">
    <location>
        <begin position="668"/>
        <end position="698"/>
    </location>
</feature>
<dbReference type="SUPFAM" id="SSF52047">
    <property type="entry name" value="RNI-like"/>
    <property type="match status" value="1"/>
</dbReference>
<dbReference type="AlphaFoldDB" id="A0AAX6N0G6"/>
<accession>A0AAX6N0G6</accession>